<dbReference type="InterPro" id="IPR043502">
    <property type="entry name" value="DNA/RNA_pol_sf"/>
</dbReference>
<dbReference type="InterPro" id="IPR043128">
    <property type="entry name" value="Rev_trsase/Diguanyl_cyclase"/>
</dbReference>
<feature type="domain" description="Reverse transcriptase" evidence="1">
    <location>
        <begin position="1"/>
        <end position="89"/>
    </location>
</feature>
<dbReference type="PANTHER" id="PTHR24559:SF444">
    <property type="entry name" value="REVERSE TRANSCRIPTASE DOMAIN-CONTAINING PROTEIN"/>
    <property type="match status" value="1"/>
</dbReference>
<protein>
    <recommendedName>
        <fullName evidence="1">Reverse transcriptase domain-containing protein</fullName>
    </recommendedName>
</protein>
<dbReference type="InterPro" id="IPR019268">
    <property type="entry name" value="DUF2278"/>
</dbReference>
<dbReference type="AlphaFoldDB" id="A0AB74BZI3"/>
<dbReference type="EMBL" id="QQZZ01000130">
    <property type="protein sequence ID" value="RMZ39718.1"/>
    <property type="molecule type" value="Genomic_DNA"/>
</dbReference>
<dbReference type="PROSITE" id="PS50878">
    <property type="entry name" value="RT_POL"/>
    <property type="match status" value="1"/>
</dbReference>
<dbReference type="SUPFAM" id="SSF56672">
    <property type="entry name" value="DNA/RNA polymerases"/>
    <property type="match status" value="1"/>
</dbReference>
<dbReference type="InterPro" id="IPR000477">
    <property type="entry name" value="RT_dom"/>
</dbReference>
<name>A0AB74BZI3_ASPFL</name>
<dbReference type="Pfam" id="PF00078">
    <property type="entry name" value="RVT_1"/>
    <property type="match status" value="1"/>
</dbReference>
<dbReference type="Gene3D" id="3.30.70.270">
    <property type="match status" value="1"/>
</dbReference>
<evidence type="ECO:0000313" key="3">
    <source>
        <dbReference type="Proteomes" id="UP000275480"/>
    </source>
</evidence>
<dbReference type="Proteomes" id="UP000275480">
    <property type="component" value="Unassembled WGS sequence"/>
</dbReference>
<evidence type="ECO:0000259" key="1">
    <source>
        <dbReference type="PROSITE" id="PS50878"/>
    </source>
</evidence>
<dbReference type="CDD" id="cd01647">
    <property type="entry name" value="RT_LTR"/>
    <property type="match status" value="1"/>
</dbReference>
<evidence type="ECO:0000313" key="2">
    <source>
        <dbReference type="EMBL" id="RMZ39718.1"/>
    </source>
</evidence>
<accession>A0AB74BZI3</accession>
<gene>
    <name evidence="2" type="ORF">CA14_009913</name>
</gene>
<sequence length="307" mass="34982">MPFGLANGLAIFQGFINDIFMELLDDFGTVFIDDLLIFSDAELQHQEHVKKVLQRLREAGLQASIKKCEFHVKVDPEKKMPVPHYGVWVGKPTRYTVDGPNDPTPHIQLFFTDDSSRERRAAINVKSNGTESRLVFWSSDNFTHSITDSLSNLDPGFYLVQDFHHYRYRHHHSEQPDLHGVDLYRMKDLLDFKSALVLPHDIPGRDNDILDKMRPILDNAIDKSATIYIFGSSFGSGIHNVHMNQGSLPRFDNGVYSDGALLFQFNDEHWEAVFLAFASQRLPTDDQGLPEPGSKTLLKMLQQGSRL</sequence>
<dbReference type="InterPro" id="IPR053134">
    <property type="entry name" value="RNA-dir_DNA_polymerase"/>
</dbReference>
<organism evidence="2 3">
    <name type="scientific">Aspergillus flavus</name>
    <dbReference type="NCBI Taxonomy" id="5059"/>
    <lineage>
        <taxon>Eukaryota</taxon>
        <taxon>Fungi</taxon>
        <taxon>Dikarya</taxon>
        <taxon>Ascomycota</taxon>
        <taxon>Pezizomycotina</taxon>
        <taxon>Eurotiomycetes</taxon>
        <taxon>Eurotiomycetidae</taxon>
        <taxon>Eurotiales</taxon>
        <taxon>Aspergillaceae</taxon>
        <taxon>Aspergillus</taxon>
        <taxon>Aspergillus subgen. Circumdati</taxon>
    </lineage>
</organism>
<dbReference type="PANTHER" id="PTHR24559">
    <property type="entry name" value="TRANSPOSON TY3-I GAG-POL POLYPROTEIN"/>
    <property type="match status" value="1"/>
</dbReference>
<reference evidence="2 3" key="1">
    <citation type="submission" date="2018-07" db="EMBL/GenBank/DDBJ databases">
        <title>Identification of spontaneous genetic mutation associated with occurrence of a yellow conidial color mutant of Aspergillus flavus.</title>
        <authorList>
            <person name="Chang P.-K."/>
            <person name="Mack B.M."/>
            <person name="Scharfenstein L."/>
            <person name="Gilbert M.K."/>
        </authorList>
    </citation>
    <scope>NUCLEOTIDE SEQUENCE [LARGE SCALE GENOMIC DNA]</scope>
    <source>
        <strain evidence="2 3">CA14</strain>
    </source>
</reference>
<comment type="caution">
    <text evidence="2">The sequence shown here is derived from an EMBL/GenBank/DDBJ whole genome shotgun (WGS) entry which is preliminary data.</text>
</comment>
<proteinExistence type="predicted"/>
<dbReference type="Pfam" id="PF10042">
    <property type="entry name" value="DUF2278"/>
    <property type="match status" value="1"/>
</dbReference>